<keyword evidence="4" id="KW-0762">Sugar transport</keyword>
<keyword evidence="8" id="KW-1278">Translocase</keyword>
<keyword evidence="9" id="KW-0472">Membrane</keyword>
<dbReference type="AlphaFoldDB" id="A0A7Y0N2K0"/>
<dbReference type="InterPro" id="IPR003439">
    <property type="entry name" value="ABC_transporter-like_ATP-bd"/>
</dbReference>
<evidence type="ECO:0000259" key="10">
    <source>
        <dbReference type="Pfam" id="PF00005"/>
    </source>
</evidence>
<proteinExistence type="predicted"/>
<dbReference type="Pfam" id="PF00005">
    <property type="entry name" value="ABC_tran"/>
    <property type="match status" value="1"/>
</dbReference>
<dbReference type="GO" id="GO:0016887">
    <property type="term" value="F:ATP hydrolysis activity"/>
    <property type="evidence" value="ECO:0007669"/>
    <property type="project" value="InterPro"/>
</dbReference>
<name>A0A7Y0N2K0_VIBAL</name>
<accession>A0A7Y0N2K0</accession>
<keyword evidence="1" id="KW-0813">Transport</keyword>
<feature type="domain" description="ABC transporter" evidence="10">
    <location>
        <begin position="23"/>
        <end position="133"/>
    </location>
</feature>
<evidence type="ECO:0000256" key="4">
    <source>
        <dbReference type="ARBA" id="ARBA00022597"/>
    </source>
</evidence>
<evidence type="ECO:0000256" key="9">
    <source>
        <dbReference type="ARBA" id="ARBA00023136"/>
    </source>
</evidence>
<evidence type="ECO:0000256" key="7">
    <source>
        <dbReference type="ARBA" id="ARBA00022840"/>
    </source>
</evidence>
<dbReference type="Proteomes" id="UP000565155">
    <property type="component" value="Unassembled WGS sequence"/>
</dbReference>
<keyword evidence="5" id="KW-0677">Repeat</keyword>
<organism evidence="11 12">
    <name type="scientific">Vibrio alginolyticus</name>
    <dbReference type="NCBI Taxonomy" id="663"/>
    <lineage>
        <taxon>Bacteria</taxon>
        <taxon>Pseudomonadati</taxon>
        <taxon>Pseudomonadota</taxon>
        <taxon>Gammaproteobacteria</taxon>
        <taxon>Vibrionales</taxon>
        <taxon>Vibrionaceae</taxon>
        <taxon>Vibrio</taxon>
    </lineage>
</organism>
<keyword evidence="6" id="KW-0547">Nucleotide-binding</keyword>
<feature type="non-terminal residue" evidence="11">
    <location>
        <position position="136"/>
    </location>
</feature>
<evidence type="ECO:0000256" key="2">
    <source>
        <dbReference type="ARBA" id="ARBA00022475"/>
    </source>
</evidence>
<evidence type="ECO:0000313" key="11">
    <source>
        <dbReference type="EMBL" id="NMR77165.1"/>
    </source>
</evidence>
<dbReference type="EMBL" id="JABCMA010000489">
    <property type="protein sequence ID" value="NMR77165.1"/>
    <property type="molecule type" value="Genomic_DNA"/>
</dbReference>
<dbReference type="RefSeq" id="WP_169629623.1">
    <property type="nucleotide sequence ID" value="NZ_JABCMA010000489.1"/>
</dbReference>
<comment type="caution">
    <text evidence="11">The sequence shown here is derived from an EMBL/GenBank/DDBJ whole genome shotgun (WGS) entry which is preliminary data.</text>
</comment>
<keyword evidence="3" id="KW-0997">Cell inner membrane</keyword>
<protein>
    <submittedName>
        <fullName evidence="11">ATP-binding cassette domain-containing protein</fullName>
    </submittedName>
</protein>
<evidence type="ECO:0000256" key="8">
    <source>
        <dbReference type="ARBA" id="ARBA00022967"/>
    </source>
</evidence>
<evidence type="ECO:0000256" key="3">
    <source>
        <dbReference type="ARBA" id="ARBA00022519"/>
    </source>
</evidence>
<evidence type="ECO:0000256" key="6">
    <source>
        <dbReference type="ARBA" id="ARBA00022741"/>
    </source>
</evidence>
<dbReference type="GO" id="GO:0005524">
    <property type="term" value="F:ATP binding"/>
    <property type="evidence" value="ECO:0007669"/>
    <property type="project" value="UniProtKB-KW"/>
</dbReference>
<dbReference type="Gene3D" id="3.40.50.300">
    <property type="entry name" value="P-loop containing nucleotide triphosphate hydrolases"/>
    <property type="match status" value="1"/>
</dbReference>
<dbReference type="PANTHER" id="PTHR43790:SF6">
    <property type="entry name" value="ARABINOSE IMPORT ATP-BINDING PROTEIN ARAG"/>
    <property type="match status" value="1"/>
</dbReference>
<dbReference type="SUPFAM" id="SSF52540">
    <property type="entry name" value="P-loop containing nucleoside triphosphate hydrolases"/>
    <property type="match status" value="1"/>
</dbReference>
<dbReference type="InterPro" id="IPR027417">
    <property type="entry name" value="P-loop_NTPase"/>
</dbReference>
<dbReference type="PANTHER" id="PTHR43790">
    <property type="entry name" value="CARBOHYDRATE TRANSPORT ATP-BINDING PROTEIN MG119-RELATED"/>
    <property type="match status" value="1"/>
</dbReference>
<keyword evidence="7 11" id="KW-0067">ATP-binding</keyword>
<gene>
    <name evidence="11" type="ORF">HKB35_26665</name>
</gene>
<sequence>MINSPSYLEFCNISKHFPGVKALSNISFRANKGSIHALMGENGAGKSTLLKTLSGLHQPTEGELVVDGKALVFNSATDALEQGIAIIYQELNLVPELSVAENIYLGQLPTKGGSVDVETLNARAREQLKRLGEDFD</sequence>
<keyword evidence="2" id="KW-1003">Cell membrane</keyword>
<evidence type="ECO:0000256" key="5">
    <source>
        <dbReference type="ARBA" id="ARBA00022737"/>
    </source>
</evidence>
<evidence type="ECO:0000256" key="1">
    <source>
        <dbReference type="ARBA" id="ARBA00022448"/>
    </source>
</evidence>
<reference evidence="11 12" key="1">
    <citation type="submission" date="2020-04" db="EMBL/GenBank/DDBJ databases">
        <title>Whole-genome sequencing of Vibrio spp. from China reveals different genetic environments of blaCTX-M-14 among diverse lineages.</title>
        <authorList>
            <person name="Zheng Z."/>
            <person name="Ye L."/>
            <person name="Chen S."/>
        </authorList>
    </citation>
    <scope>NUCLEOTIDE SEQUENCE [LARGE SCALE GENOMIC DNA]</scope>
    <source>
        <strain evidence="11 12">Vb1636</strain>
    </source>
</reference>
<evidence type="ECO:0000313" key="12">
    <source>
        <dbReference type="Proteomes" id="UP000565155"/>
    </source>
</evidence>
<dbReference type="InterPro" id="IPR050107">
    <property type="entry name" value="ABC_carbohydrate_import_ATPase"/>
</dbReference>